<gene>
    <name evidence="2" type="primary">cpoB</name>
    <name evidence="7" type="ORF">AS359_10815</name>
    <name evidence="6" type="ORF">B5M06_12185</name>
</gene>
<dbReference type="Proteomes" id="UP000053300">
    <property type="component" value="Unassembled WGS sequence"/>
</dbReference>
<evidence type="ECO:0000256" key="3">
    <source>
        <dbReference type="PROSITE-ProRule" id="PRU00339"/>
    </source>
</evidence>
<dbReference type="EMBL" id="LPXH01000026">
    <property type="protein sequence ID" value="KUF40779.1"/>
    <property type="molecule type" value="Genomic_DNA"/>
</dbReference>
<dbReference type="InterPro" id="IPR034706">
    <property type="entry name" value="CpoB"/>
</dbReference>
<dbReference type="RefSeq" id="WP_054067666.1">
    <property type="nucleotide sequence ID" value="NZ_CATYED010000001.1"/>
</dbReference>
<reference evidence="7 8" key="1">
    <citation type="submission" date="2015-12" db="EMBL/GenBank/DDBJ databases">
        <title>Complete genome sequence of a multi-drug resistant strain Acidovorax sp. 12322-1.</title>
        <authorList>
            <person name="Ming D."/>
            <person name="Wang M."/>
            <person name="Hu S."/>
            <person name="Zhou Y."/>
            <person name="Jiang T."/>
        </authorList>
    </citation>
    <scope>NUCLEOTIDE SEQUENCE [LARGE SCALE GENOMIC DNA]</scope>
    <source>
        <strain evidence="7 8">12322-1</strain>
    </source>
</reference>
<dbReference type="InterPro" id="IPR032519">
    <property type="entry name" value="YbgF_tri"/>
</dbReference>
<evidence type="ECO:0000259" key="5">
    <source>
        <dbReference type="Pfam" id="PF16331"/>
    </source>
</evidence>
<dbReference type="HAMAP" id="MF_02066">
    <property type="entry name" value="CpoB"/>
    <property type="match status" value="1"/>
</dbReference>
<dbReference type="Pfam" id="PF16331">
    <property type="entry name" value="TolA_bind_tri"/>
    <property type="match status" value="1"/>
</dbReference>
<dbReference type="AlphaFoldDB" id="A0A0W7Z0T8"/>
<comment type="subcellular location">
    <subcellularLocation>
        <location evidence="2">Periplasm</location>
    </subcellularLocation>
</comment>
<dbReference type="GO" id="GO:0030288">
    <property type="term" value="C:outer membrane-bounded periplasmic space"/>
    <property type="evidence" value="ECO:0007669"/>
    <property type="project" value="UniProtKB-UniRule"/>
</dbReference>
<evidence type="ECO:0000256" key="1">
    <source>
        <dbReference type="ARBA" id="ARBA00022729"/>
    </source>
</evidence>
<keyword evidence="2" id="KW-0132">Cell division</keyword>
<feature type="coiled-coil region" evidence="2">
    <location>
        <begin position="62"/>
        <end position="103"/>
    </location>
</feature>
<comment type="similarity">
    <text evidence="2">Belongs to the CpoB family.</text>
</comment>
<feature type="signal peptide" evidence="2">
    <location>
        <begin position="1"/>
        <end position="30"/>
    </location>
</feature>
<dbReference type="PROSITE" id="PS50005">
    <property type="entry name" value="TPR"/>
    <property type="match status" value="1"/>
</dbReference>
<feature type="chain" id="PRO_5035343106" description="Cell division coordinator CpoB" evidence="2">
    <location>
        <begin position="31"/>
        <end position="250"/>
    </location>
</feature>
<evidence type="ECO:0000256" key="2">
    <source>
        <dbReference type="HAMAP-Rule" id="MF_02066"/>
    </source>
</evidence>
<keyword evidence="8" id="KW-1185">Reference proteome</keyword>
<dbReference type="NCBIfam" id="TIGR02795">
    <property type="entry name" value="tol_pal_ybgF"/>
    <property type="match status" value="1"/>
</dbReference>
<dbReference type="SUPFAM" id="SSF48452">
    <property type="entry name" value="TPR-like"/>
    <property type="match status" value="1"/>
</dbReference>
<dbReference type="GO" id="GO:0070206">
    <property type="term" value="P:protein trimerization"/>
    <property type="evidence" value="ECO:0007669"/>
    <property type="project" value="InterPro"/>
</dbReference>
<dbReference type="Gene3D" id="1.25.40.10">
    <property type="entry name" value="Tetratricopeptide repeat domain"/>
    <property type="match status" value="1"/>
</dbReference>
<keyword evidence="2" id="KW-0574">Periplasm</keyword>
<protein>
    <recommendedName>
        <fullName evidence="2">Cell division coordinator CpoB</fullName>
    </recommendedName>
</protein>
<keyword evidence="2" id="KW-0175">Coiled coil</keyword>
<dbReference type="OrthoDB" id="8525418at2"/>
<dbReference type="GO" id="GO:0043093">
    <property type="term" value="P:FtsZ-dependent cytokinesis"/>
    <property type="evidence" value="ECO:0007669"/>
    <property type="project" value="UniProtKB-UniRule"/>
</dbReference>
<dbReference type="KEGG" id="cke:B5M06_12185"/>
<proteinExistence type="inferred from homology"/>
<dbReference type="EMBL" id="CP020121">
    <property type="protein sequence ID" value="AQZ98895.1"/>
    <property type="molecule type" value="Genomic_DNA"/>
</dbReference>
<name>A0A0W7Z0T8_9BURK</name>
<dbReference type="GeneID" id="83040082"/>
<evidence type="ECO:0000313" key="6">
    <source>
        <dbReference type="EMBL" id="AQZ98895.1"/>
    </source>
</evidence>
<feature type="domain" description="YbgF trimerisation" evidence="5">
    <location>
        <begin position="54"/>
        <end position="113"/>
    </location>
</feature>
<accession>A0A1V0BG46</accession>
<keyword evidence="2" id="KW-0131">Cell cycle</keyword>
<feature type="domain" description="Outer membrane lipoprotein BamD-like" evidence="4">
    <location>
        <begin position="131"/>
        <end position="250"/>
    </location>
</feature>
<evidence type="ECO:0000313" key="9">
    <source>
        <dbReference type="Proteomes" id="UP000242792"/>
    </source>
</evidence>
<dbReference type="Pfam" id="PF13525">
    <property type="entry name" value="YfiO"/>
    <property type="match status" value="1"/>
</dbReference>
<dbReference type="InterPro" id="IPR019734">
    <property type="entry name" value="TPR_rpt"/>
</dbReference>
<evidence type="ECO:0000313" key="8">
    <source>
        <dbReference type="Proteomes" id="UP000053300"/>
    </source>
</evidence>
<keyword evidence="1 2" id="KW-0732">Signal</keyword>
<sequence precursor="true">MNIRNLTLRMGVRALAAASLCTAFMTPAHAFLEDAEARRAILELRQRFDANAEETAAMRRGMLDLQAQIESMRRDIAQLTGTKEQLEREISELQRRQKDLATGLDERLSKFEPVQVQMDGLEFSADPAEKRDFDAALEKFRAGDFADARKAFANFVNTYPGSGYMPSARFWLGNTQYAGRDYKEAIANFRSMLRAAPQHERAADATLSIANCQLELKDTKGAIQTLGEVVKNYPGTEAATVAKERLQRLK</sequence>
<dbReference type="Proteomes" id="UP000242792">
    <property type="component" value="Chromosome"/>
</dbReference>
<dbReference type="STRING" id="225992.B5M06_12185"/>
<feature type="repeat" description="TPR" evidence="3">
    <location>
        <begin position="166"/>
        <end position="199"/>
    </location>
</feature>
<keyword evidence="3" id="KW-0802">TPR repeat</keyword>
<dbReference type="Gene3D" id="1.20.5.110">
    <property type="match status" value="1"/>
</dbReference>
<organism evidence="7 8">
    <name type="scientific">Comamonas kerstersii</name>
    <dbReference type="NCBI Taxonomy" id="225992"/>
    <lineage>
        <taxon>Bacteria</taxon>
        <taxon>Pseudomonadati</taxon>
        <taxon>Pseudomonadota</taxon>
        <taxon>Betaproteobacteria</taxon>
        <taxon>Burkholderiales</taxon>
        <taxon>Comamonadaceae</taxon>
        <taxon>Comamonas</taxon>
    </lineage>
</organism>
<evidence type="ECO:0000259" key="4">
    <source>
        <dbReference type="Pfam" id="PF13525"/>
    </source>
</evidence>
<dbReference type="InterPro" id="IPR014162">
    <property type="entry name" value="CpoB_C"/>
</dbReference>
<reference evidence="6 9" key="2">
    <citation type="submission" date="2017-03" db="EMBL/GenBank/DDBJ databases">
        <title>Rapid Whole Genome Sequencing of Comamonas kerstersii Causing Continuous ambulatory Peritoneal Dialysis-Associated Peritonitis.</title>
        <authorList>
            <person name="Zheng B."/>
        </authorList>
    </citation>
    <scope>NUCLEOTIDE SEQUENCE [LARGE SCALE GENOMIC DNA]</scope>
    <source>
        <strain evidence="6 9">8943</strain>
    </source>
</reference>
<evidence type="ECO:0000313" key="7">
    <source>
        <dbReference type="EMBL" id="KUF40779.1"/>
    </source>
</evidence>
<comment type="function">
    <text evidence="2">Mediates coordination of peptidoglycan synthesis and outer membrane constriction during cell division.</text>
</comment>
<dbReference type="InterPro" id="IPR039565">
    <property type="entry name" value="BamD-like"/>
</dbReference>
<accession>A0A0W7Z0T8</accession>
<dbReference type="InterPro" id="IPR011990">
    <property type="entry name" value="TPR-like_helical_dom_sf"/>
</dbReference>